<accession>A0A8S4SKD0</accession>
<evidence type="ECO:0000313" key="2">
    <source>
        <dbReference type="Proteomes" id="UP000838756"/>
    </source>
</evidence>
<dbReference type="Proteomes" id="UP000838756">
    <property type="component" value="Unassembled WGS sequence"/>
</dbReference>
<name>A0A8S4SKD0_9NEOP</name>
<dbReference type="EMBL" id="CAKXAJ010026371">
    <property type="protein sequence ID" value="CAH2267627.1"/>
    <property type="molecule type" value="Genomic_DNA"/>
</dbReference>
<keyword evidence="2" id="KW-1185">Reference proteome</keyword>
<dbReference type="PANTHER" id="PTHR21398:SF1">
    <property type="entry name" value="FI03705P"/>
    <property type="match status" value="1"/>
</dbReference>
<organism evidence="1 2">
    <name type="scientific">Pararge aegeria aegeria</name>
    <dbReference type="NCBI Taxonomy" id="348720"/>
    <lineage>
        <taxon>Eukaryota</taxon>
        <taxon>Metazoa</taxon>
        <taxon>Ecdysozoa</taxon>
        <taxon>Arthropoda</taxon>
        <taxon>Hexapoda</taxon>
        <taxon>Insecta</taxon>
        <taxon>Pterygota</taxon>
        <taxon>Neoptera</taxon>
        <taxon>Endopterygota</taxon>
        <taxon>Lepidoptera</taxon>
        <taxon>Glossata</taxon>
        <taxon>Ditrysia</taxon>
        <taxon>Papilionoidea</taxon>
        <taxon>Nymphalidae</taxon>
        <taxon>Satyrinae</taxon>
        <taxon>Satyrini</taxon>
        <taxon>Parargina</taxon>
        <taxon>Pararge</taxon>
    </lineage>
</organism>
<protein>
    <submittedName>
        <fullName evidence="1">Jg27899 protein</fullName>
    </submittedName>
</protein>
<proteinExistence type="predicted"/>
<dbReference type="SMART" id="SM00718">
    <property type="entry name" value="DM4_12"/>
    <property type="match status" value="1"/>
</dbReference>
<sequence length="228" mass="25888">MPEVSPQCSQPRPQARLDPIFCTTYPALITIGDIFLWGTTAALAFELPQDPYSPFNHKADPLHRRMDTKTIYFTDYNGKIIHQEPYKRKFIVNPAFAKRSVDGSDVAQEYKIDRRNMHASKHTRKFLKGDYMENVGFHRRGRATLYQHIEGLLQGLGVDGRVCLLKMLCEMGHSNNDQQGAFLQEIMRVVFTLPKSSNLDDVDVEYDAAHSAKGSCEELYPCTGKGTL</sequence>
<gene>
    <name evidence="1" type="primary">jg27899</name>
    <name evidence="1" type="ORF">PAEG_LOCUS26127</name>
</gene>
<reference evidence="1" key="1">
    <citation type="submission" date="2022-03" db="EMBL/GenBank/DDBJ databases">
        <authorList>
            <person name="Lindestad O."/>
        </authorList>
    </citation>
    <scope>NUCLEOTIDE SEQUENCE</scope>
</reference>
<comment type="caution">
    <text evidence="1">The sequence shown here is derived from an EMBL/GenBank/DDBJ whole genome shotgun (WGS) entry which is preliminary data.</text>
</comment>
<dbReference type="PANTHER" id="PTHR21398">
    <property type="entry name" value="AGAP007094-PA"/>
    <property type="match status" value="1"/>
</dbReference>
<dbReference type="OrthoDB" id="6617264at2759"/>
<dbReference type="InterPro" id="IPR006631">
    <property type="entry name" value="DM4_12"/>
</dbReference>
<evidence type="ECO:0000313" key="1">
    <source>
        <dbReference type="EMBL" id="CAH2267627.1"/>
    </source>
</evidence>
<dbReference type="Pfam" id="PF07841">
    <property type="entry name" value="DM4_12"/>
    <property type="match status" value="1"/>
</dbReference>
<dbReference type="AlphaFoldDB" id="A0A8S4SKD0"/>